<dbReference type="PROSITE" id="PS50082">
    <property type="entry name" value="WD_REPEATS_2"/>
    <property type="match status" value="5"/>
</dbReference>
<dbReference type="PROSITE" id="PS00675">
    <property type="entry name" value="SIGMA54_INTERACT_1"/>
    <property type="match status" value="1"/>
</dbReference>
<dbReference type="InterPro" id="IPR025662">
    <property type="entry name" value="Sigma_54_int_dom_ATP-bd_1"/>
</dbReference>
<evidence type="ECO:0000259" key="4">
    <source>
        <dbReference type="Pfam" id="PF05729"/>
    </source>
</evidence>
<dbReference type="SUPFAM" id="SSF50978">
    <property type="entry name" value="WD40 repeat-like"/>
    <property type="match status" value="2"/>
</dbReference>
<dbReference type="Pfam" id="PF00805">
    <property type="entry name" value="Pentapeptide"/>
    <property type="match status" value="1"/>
</dbReference>
<evidence type="ECO:0000256" key="1">
    <source>
        <dbReference type="ARBA" id="ARBA00022574"/>
    </source>
</evidence>
<dbReference type="Pfam" id="PF00400">
    <property type="entry name" value="WD40"/>
    <property type="match status" value="8"/>
</dbReference>
<keyword evidence="1 3" id="KW-0853">WD repeat</keyword>
<comment type="caution">
    <text evidence="5">The sequence shown here is derived from an EMBL/GenBank/DDBJ whole genome shotgun (WGS) entry which is preliminary data.</text>
</comment>
<dbReference type="Gene3D" id="3.40.50.300">
    <property type="entry name" value="P-loop containing nucleotide triphosphate hydrolases"/>
    <property type="match status" value="1"/>
</dbReference>
<dbReference type="PROSITE" id="PS50294">
    <property type="entry name" value="WD_REPEATS_REGION"/>
    <property type="match status" value="4"/>
</dbReference>
<keyword evidence="2" id="KW-0677">Repeat</keyword>
<name>A0A9P7XN72_9FUNG</name>
<dbReference type="AlphaFoldDB" id="A0A9P7XN72"/>
<feature type="repeat" description="WD" evidence="3">
    <location>
        <begin position="671"/>
        <end position="706"/>
    </location>
</feature>
<dbReference type="InterPro" id="IPR020472">
    <property type="entry name" value="WD40_PAC1"/>
</dbReference>
<dbReference type="Pfam" id="PF05729">
    <property type="entry name" value="NACHT"/>
    <property type="match status" value="1"/>
</dbReference>
<proteinExistence type="predicted"/>
<dbReference type="InterPro" id="IPR001646">
    <property type="entry name" value="5peptide_repeat"/>
</dbReference>
<dbReference type="InterPro" id="IPR015943">
    <property type="entry name" value="WD40/YVTN_repeat-like_dom_sf"/>
</dbReference>
<dbReference type="InterPro" id="IPR036322">
    <property type="entry name" value="WD40_repeat_dom_sf"/>
</dbReference>
<dbReference type="Proteomes" id="UP000707451">
    <property type="component" value="Unassembled WGS sequence"/>
</dbReference>
<dbReference type="SMART" id="SM00320">
    <property type="entry name" value="WD40"/>
    <property type="match status" value="10"/>
</dbReference>
<dbReference type="CDD" id="cd00200">
    <property type="entry name" value="WD40"/>
    <property type="match status" value="1"/>
</dbReference>
<evidence type="ECO:0000256" key="2">
    <source>
        <dbReference type="ARBA" id="ARBA00022737"/>
    </source>
</evidence>
<dbReference type="InterPro" id="IPR027417">
    <property type="entry name" value="P-loop_NTPase"/>
</dbReference>
<dbReference type="PANTHER" id="PTHR19879:SF9">
    <property type="entry name" value="TRANSCRIPTION INITIATION FACTOR TFIID SUBUNIT 5"/>
    <property type="match status" value="1"/>
</dbReference>
<feature type="repeat" description="WD" evidence="3">
    <location>
        <begin position="900"/>
        <end position="934"/>
    </location>
</feature>
<feature type="domain" description="NACHT" evidence="4">
    <location>
        <begin position="87"/>
        <end position="170"/>
    </location>
</feature>
<organism evidence="5 6">
    <name type="scientific">Linnemannia hyalina</name>
    <dbReference type="NCBI Taxonomy" id="64524"/>
    <lineage>
        <taxon>Eukaryota</taxon>
        <taxon>Fungi</taxon>
        <taxon>Fungi incertae sedis</taxon>
        <taxon>Mucoromycota</taxon>
        <taxon>Mortierellomycotina</taxon>
        <taxon>Mortierellomycetes</taxon>
        <taxon>Mortierellales</taxon>
        <taxon>Mortierellaceae</taxon>
        <taxon>Linnemannia</taxon>
    </lineage>
</organism>
<protein>
    <submittedName>
        <fullName evidence="5">WD repeats region domain-containing protein</fullName>
    </submittedName>
</protein>
<dbReference type="EMBL" id="JAHRHY010000015">
    <property type="protein sequence ID" value="KAG9063962.1"/>
    <property type="molecule type" value="Genomic_DNA"/>
</dbReference>
<dbReference type="SUPFAM" id="SSF52540">
    <property type="entry name" value="P-loop containing nucleoside triphosphate hydrolases"/>
    <property type="match status" value="1"/>
</dbReference>
<dbReference type="PROSITE" id="PS00678">
    <property type="entry name" value="WD_REPEATS_1"/>
    <property type="match status" value="2"/>
</dbReference>
<gene>
    <name evidence="5" type="primary">WDR31_3</name>
    <name evidence="5" type="ORF">KI688_004076</name>
</gene>
<dbReference type="InterPro" id="IPR001680">
    <property type="entry name" value="WD40_rpt"/>
</dbReference>
<dbReference type="Gene3D" id="2.160.20.80">
    <property type="entry name" value="E3 ubiquitin-protein ligase SopA"/>
    <property type="match status" value="1"/>
</dbReference>
<dbReference type="InterPro" id="IPR007111">
    <property type="entry name" value="NACHT_NTPase"/>
</dbReference>
<feature type="repeat" description="WD" evidence="3">
    <location>
        <begin position="629"/>
        <end position="670"/>
    </location>
</feature>
<evidence type="ECO:0000256" key="3">
    <source>
        <dbReference type="PROSITE-ProRule" id="PRU00221"/>
    </source>
</evidence>
<dbReference type="PRINTS" id="PR00320">
    <property type="entry name" value="GPROTEINBRPT"/>
</dbReference>
<evidence type="ECO:0000313" key="5">
    <source>
        <dbReference type="EMBL" id="KAG9063962.1"/>
    </source>
</evidence>
<reference evidence="5" key="1">
    <citation type="submission" date="2021-06" db="EMBL/GenBank/DDBJ databases">
        <title>Genome Sequence of Mortierella hyaline Strain SCG-10, a Cold-Adapted, Nitrate-Reducing Fungus Isolated from Soil in Minnesota, USA.</title>
        <authorList>
            <person name="Aldossari N."/>
        </authorList>
    </citation>
    <scope>NUCLEOTIDE SEQUENCE</scope>
    <source>
        <strain evidence="5">SCG-10</strain>
    </source>
</reference>
<keyword evidence="6" id="KW-1185">Reference proteome</keyword>
<accession>A0A9P7XN72</accession>
<dbReference type="OrthoDB" id="2396974at2759"/>
<feature type="repeat" description="WD" evidence="3">
    <location>
        <begin position="935"/>
        <end position="966"/>
    </location>
</feature>
<feature type="repeat" description="WD" evidence="3">
    <location>
        <begin position="545"/>
        <end position="586"/>
    </location>
</feature>
<dbReference type="SUPFAM" id="SSF141571">
    <property type="entry name" value="Pentapeptide repeat-like"/>
    <property type="match status" value="1"/>
</dbReference>
<dbReference type="Gene3D" id="2.130.10.10">
    <property type="entry name" value="YVTN repeat-like/Quinoprotein amine dehydrogenase"/>
    <property type="match status" value="3"/>
</dbReference>
<sequence length="1081" mass="121014">MQTHANGDEDDPNNKQHTDSFHGIEIDVQDIEYLEDDLCNLRLRRLGELQQLIYILPMAKANLQAQDNDLFSLKEKVQEFLASQRQVILILGDSGAGKSTFNRHLEHQLWTDYKQGGPIPLYINLPTIDDPEHDLIEKQLQHHNFSNDQIQEMKQHRQFILICDGYDESQLKINIHTTNHLNQPGQWRSKIVISCRSQFLESDYRSQFQPQPIEEYVTRYVPLEPRPWVTEDYMRMLTTIPNLMDLVKIPFLLTLALEALPSIAEGKQDLSTVRVTRVQLYDTFVVHWLGVNKRRLQSNVLSQDDRRVLNQLLDAGFISMGTDYAMRLALAIFEKQNGNPVVQSMLEYFFSRVVYNPVRTDDDSTMETETRPSIAHGFDPSNPLFRRNLLTEPSIIQFLCDRVKLDSTFNQQLLTVVNLSKTDAAVTTTTAATNAMTILIKAGNNFNGADLRGVKIPGADLSGGQFDYAQFHGADLMGVNLSRSWLREADLSGAQMDGVQFGELPYLQFSKSVVACAYSPDGASAGDDHTVRLWDSYTEESLFVLVGHTSEVLIVKYSPSGEWLVSGGNDKTIRFWSPETGELGIVLESSLGEVWTLAFSTDGRWIASGHVVGGLQLWHAVSGEPGPVLHGHLKRVTGIVFSPDSRWIASSSYDSTVRLWDTSTGTHINKLSSHKTPVNDVAFSPNGHQIASGGKDSRVRLWDVDSILTSSVEQQVQISNVRKTVYSRDGQSILILCGDQSSHDETVQVQQWDSTTGAPVPLPIELSGEPPVVSVSYSLDDVPTAVVEQDETLRLWELQEGRRETILEGSREAKFVTMSPCCRWIVSIDRDNTVTLWDLDNTQQKHVLIEKGGVGGMNIIHLAFSATGHQLAVGTWGGTIWLFDAQSKGLKTSKSIHRGISAISFSPDGQQLAAGTAECSIYLWGLQSEERAIELRGHTERAIRIAYSPCGEWIASRSRDNTVRVWRRRRLPGDTETWSCVSTLHCYFDIVHDIAWSPTAPLEFVTACRDESVRVWRVSSDDEDVVVKLLWGTNLAVLHAEGLVLKGTTGLSPMQKELLVQRGAIDDSLTLEEDGRSDVEE</sequence>
<dbReference type="PANTHER" id="PTHR19879">
    <property type="entry name" value="TRANSCRIPTION INITIATION FACTOR TFIID"/>
    <property type="match status" value="1"/>
</dbReference>
<evidence type="ECO:0000313" key="6">
    <source>
        <dbReference type="Proteomes" id="UP000707451"/>
    </source>
</evidence>
<dbReference type="InterPro" id="IPR019775">
    <property type="entry name" value="WD40_repeat_CS"/>
</dbReference>